<evidence type="ECO:0000313" key="3">
    <source>
        <dbReference type="Proteomes" id="UP001258945"/>
    </source>
</evidence>
<dbReference type="Proteomes" id="UP001258945">
    <property type="component" value="Unassembled WGS sequence"/>
</dbReference>
<accession>A0ABU3MCX3</accession>
<protein>
    <submittedName>
        <fullName evidence="2">Uncharacterized protein</fullName>
    </submittedName>
</protein>
<proteinExistence type="predicted"/>
<sequence>MREEAAQRSGGLVEPVPAAHDKGLSVQPEDPLLHGQAMDLGFGRRQETAAERFRDRILLARQLHR</sequence>
<comment type="caution">
    <text evidence="2">The sequence shown here is derived from an EMBL/GenBank/DDBJ whole genome shotgun (WGS) entry which is preliminary data.</text>
</comment>
<name>A0ABU3MCX3_9PROT</name>
<dbReference type="RefSeq" id="WP_167668298.1">
    <property type="nucleotide sequence ID" value="NZ_CP015583.1"/>
</dbReference>
<dbReference type="EMBL" id="JAVVDO010000007">
    <property type="protein sequence ID" value="MDT8330687.1"/>
    <property type="molecule type" value="Genomic_DNA"/>
</dbReference>
<keyword evidence="3" id="KW-1185">Reference proteome</keyword>
<evidence type="ECO:0000313" key="2">
    <source>
        <dbReference type="EMBL" id="MDT8330687.1"/>
    </source>
</evidence>
<gene>
    <name evidence="2" type="ORF">RQ831_06460</name>
</gene>
<feature type="region of interest" description="Disordered" evidence="1">
    <location>
        <begin position="1"/>
        <end position="30"/>
    </location>
</feature>
<reference evidence="2 3" key="1">
    <citation type="journal article" date="2019" name="Microb. Pathog.">
        <title>Comparison of VITEK 2, MALDI-TOF MS, 16S rRNA gene sequencing, and whole-genome sequencing for identification of Roseomonas mucosa.</title>
        <authorList>
            <person name="Rudolph W.W."/>
            <person name="Gunzer F."/>
            <person name="Trauth M."/>
            <person name="Bunk B."/>
            <person name="Bigge R."/>
            <person name="Schrottner P."/>
        </authorList>
    </citation>
    <scope>NUCLEOTIDE SEQUENCE [LARGE SCALE GENOMIC DNA]</scope>
    <source>
        <strain evidence="2 3">DSM 103800</strain>
    </source>
</reference>
<evidence type="ECO:0000256" key="1">
    <source>
        <dbReference type="SAM" id="MobiDB-lite"/>
    </source>
</evidence>
<organism evidence="2 3">
    <name type="scientific">Roseomonas gilardii</name>
    <dbReference type="NCBI Taxonomy" id="257708"/>
    <lineage>
        <taxon>Bacteria</taxon>
        <taxon>Pseudomonadati</taxon>
        <taxon>Pseudomonadota</taxon>
        <taxon>Alphaproteobacteria</taxon>
        <taxon>Acetobacterales</taxon>
        <taxon>Roseomonadaceae</taxon>
        <taxon>Roseomonas</taxon>
    </lineage>
</organism>